<accession>A0A2P4YIT5</accession>
<evidence type="ECO:0000313" key="4">
    <source>
        <dbReference type="Proteomes" id="UP000237271"/>
    </source>
</evidence>
<proteinExistence type="predicted"/>
<dbReference type="AlphaFoldDB" id="A0A2P4YIT5"/>
<organism evidence="3 4">
    <name type="scientific">Phytophthora palmivora</name>
    <dbReference type="NCBI Taxonomy" id="4796"/>
    <lineage>
        <taxon>Eukaryota</taxon>
        <taxon>Sar</taxon>
        <taxon>Stramenopiles</taxon>
        <taxon>Oomycota</taxon>
        <taxon>Peronosporomycetes</taxon>
        <taxon>Peronosporales</taxon>
        <taxon>Peronosporaceae</taxon>
        <taxon>Phytophthora</taxon>
    </lineage>
</organism>
<feature type="region of interest" description="Disordered" evidence="1">
    <location>
        <begin position="1"/>
        <end position="270"/>
    </location>
</feature>
<dbReference type="GO" id="GO:0005886">
    <property type="term" value="C:plasma membrane"/>
    <property type="evidence" value="ECO:0007669"/>
    <property type="project" value="TreeGrafter"/>
</dbReference>
<evidence type="ECO:0000313" key="3">
    <source>
        <dbReference type="EMBL" id="POM77731.1"/>
    </source>
</evidence>
<name>A0A2P4YIT5_9STRA</name>
<keyword evidence="2" id="KW-0472">Membrane</keyword>
<evidence type="ECO:0000256" key="2">
    <source>
        <dbReference type="SAM" id="Phobius"/>
    </source>
</evidence>
<dbReference type="EMBL" id="NCKW01002369">
    <property type="protein sequence ID" value="POM77731.1"/>
    <property type="molecule type" value="Genomic_DNA"/>
</dbReference>
<gene>
    <name evidence="3" type="ORF">PHPALM_4838</name>
</gene>
<feature type="compositionally biased region" description="Acidic residues" evidence="1">
    <location>
        <begin position="253"/>
        <end position="263"/>
    </location>
</feature>
<feature type="compositionally biased region" description="Acidic residues" evidence="1">
    <location>
        <begin position="89"/>
        <end position="115"/>
    </location>
</feature>
<feature type="transmembrane region" description="Helical" evidence="2">
    <location>
        <begin position="469"/>
        <end position="492"/>
    </location>
</feature>
<feature type="non-terminal residue" evidence="3">
    <location>
        <position position="511"/>
    </location>
</feature>
<protein>
    <submittedName>
        <fullName evidence="3">Transmembrane protein</fullName>
    </submittedName>
</protein>
<keyword evidence="2" id="KW-1133">Transmembrane helix</keyword>
<feature type="compositionally biased region" description="Polar residues" evidence="1">
    <location>
        <begin position="1"/>
        <end position="13"/>
    </location>
</feature>
<feature type="transmembrane region" description="Helical" evidence="2">
    <location>
        <begin position="390"/>
        <end position="412"/>
    </location>
</feature>
<dbReference type="Proteomes" id="UP000237271">
    <property type="component" value="Unassembled WGS sequence"/>
</dbReference>
<feature type="compositionally biased region" description="Basic and acidic residues" evidence="1">
    <location>
        <begin position="131"/>
        <end position="149"/>
    </location>
</feature>
<keyword evidence="2 3" id="KW-0812">Transmembrane</keyword>
<comment type="caution">
    <text evidence="3">The sequence shown here is derived from an EMBL/GenBank/DDBJ whole genome shotgun (WGS) entry which is preliminary data.</text>
</comment>
<dbReference type="InterPro" id="IPR045122">
    <property type="entry name" value="Csc1-like"/>
</dbReference>
<dbReference type="PANTHER" id="PTHR13018">
    <property type="entry name" value="PROBABLE MEMBRANE PROTEIN DUF221-RELATED"/>
    <property type="match status" value="1"/>
</dbReference>
<feature type="compositionally biased region" description="Basic and acidic residues" evidence="1">
    <location>
        <begin position="177"/>
        <end position="188"/>
    </location>
</feature>
<dbReference type="OrthoDB" id="192629at2759"/>
<reference evidence="3 4" key="1">
    <citation type="journal article" date="2017" name="Genome Biol. Evol.">
        <title>Phytophthora megakarya and P. palmivora, closely related causal agents of cacao black pod rot, underwent increases in genome sizes and gene numbers by different mechanisms.</title>
        <authorList>
            <person name="Ali S.S."/>
            <person name="Shao J."/>
            <person name="Lary D.J."/>
            <person name="Kronmiller B."/>
            <person name="Shen D."/>
            <person name="Strem M.D."/>
            <person name="Amoako-Attah I."/>
            <person name="Akrofi A.Y."/>
            <person name="Begoude B.A."/>
            <person name="Ten Hoopen G.M."/>
            <person name="Coulibaly K."/>
            <person name="Kebe B.I."/>
            <person name="Melnick R.L."/>
            <person name="Guiltinan M.J."/>
            <person name="Tyler B.M."/>
            <person name="Meinhardt L.W."/>
            <person name="Bailey B.A."/>
        </authorList>
    </citation>
    <scope>NUCLEOTIDE SEQUENCE [LARGE SCALE GENOMIC DNA]</scope>
    <source>
        <strain evidence="4">sbr112.9</strain>
    </source>
</reference>
<keyword evidence="4" id="KW-1185">Reference proteome</keyword>
<dbReference type="GO" id="GO:0005227">
    <property type="term" value="F:calcium-activated cation channel activity"/>
    <property type="evidence" value="ECO:0007669"/>
    <property type="project" value="InterPro"/>
</dbReference>
<evidence type="ECO:0000256" key="1">
    <source>
        <dbReference type="SAM" id="MobiDB-lite"/>
    </source>
</evidence>
<dbReference type="PANTHER" id="PTHR13018:SF5">
    <property type="entry name" value="RE44586P"/>
    <property type="match status" value="1"/>
</dbReference>
<feature type="compositionally biased region" description="Acidic residues" evidence="1">
    <location>
        <begin position="43"/>
        <end position="65"/>
    </location>
</feature>
<sequence>MADQITHISSTYQPDEGEGDDVQVSENEEHLNSLQTTHFLEENSSEEDSSEEDSSEEDSSEEEGEEQRVSAADEQEDVKEAKDNVEQVSEAEDEANESSEEEDSSEEEEENEEQVAEAPDQPNTMPDEDDLNKNKEEKDEKIPEAKDQADVLPDEEEKEDKHVPEVEDYTDALPEGGSHEAADERQIPEDEVSADVLSKEDEEQAIGTEEQADAAPEKDPSQEVKGTAEQVLEVEEQADALHEGESLSQEVIPPEDTENGPSDEESKGNVNEDASIQMEHMSSDEDEMSNDQIINSDATLEPHQALEMASLEETVATAESPRNKAISSSRFTSFQGKNRDERLKFMVEQAEGRAKKVRLGEGVKSVFQANMDDIGALGIGMQLYFMLTKYLSVTFLCMGIISLPAVMVNSYGQGITSKMVDPLQLAYSSIGNGGVNSDTAASARSCLPIGDIDCTWQTVNTPLTSNPKVVTWIVALTDVLYSFFFMCFLLFYSYRAKKAIKEHQNKHLTPA</sequence>